<dbReference type="AlphaFoldDB" id="A0A0H5BL27"/>
<protein>
    <submittedName>
        <fullName evidence="1">Pre-mRNA cleavage factor I</fullName>
    </submittedName>
</protein>
<reference evidence="1" key="1">
    <citation type="journal article" date="2015" name="Genome Biol. Evol.">
        <title>Nucleomorph Genome Sequences of Two Chlorarachniophytes, Amorphochlora amoebiformis and Lotharella vacuolata.</title>
        <authorList>
            <person name="Suzuki S."/>
            <person name="Shirato S."/>
            <person name="Hirakawa Y."/>
            <person name="Ishida K."/>
        </authorList>
    </citation>
    <scope>NUCLEOTIDE SEQUENCE</scope>
    <source>
        <strain evidence="1">CCMP240</strain>
    </source>
</reference>
<keyword evidence="1" id="KW-0542">Nucleomorph</keyword>
<dbReference type="GO" id="GO:0005849">
    <property type="term" value="C:mRNA cleavage factor complex"/>
    <property type="evidence" value="ECO:0007669"/>
    <property type="project" value="InterPro"/>
</dbReference>
<evidence type="ECO:0000313" key="1">
    <source>
        <dbReference type="EMBL" id="BAS01542.1"/>
    </source>
</evidence>
<dbReference type="Gene3D" id="3.90.79.10">
    <property type="entry name" value="Nucleoside Triphosphate Pyrophosphohydrolase"/>
    <property type="match status" value="1"/>
</dbReference>
<proteinExistence type="predicted"/>
<dbReference type="PANTHER" id="PTHR13047">
    <property type="entry name" value="PRE-MRNA CLEAVAGE FACTOR IM, 25KD SUBUNIT"/>
    <property type="match status" value="1"/>
</dbReference>
<accession>A0A0H5BL27</accession>
<dbReference type="EMBL" id="AB996600">
    <property type="protein sequence ID" value="BAS01542.1"/>
    <property type="molecule type" value="Genomic_DNA"/>
</dbReference>
<dbReference type="Pfam" id="PF13869">
    <property type="entry name" value="NUDIX_2"/>
    <property type="match status" value="1"/>
</dbReference>
<organism evidence="1">
    <name type="scientific">Lotharella vacuolata</name>
    <dbReference type="NCBI Taxonomy" id="74820"/>
    <lineage>
        <taxon>Eukaryota</taxon>
        <taxon>Sar</taxon>
        <taxon>Rhizaria</taxon>
        <taxon>Cercozoa</taxon>
        <taxon>Chlorarachniophyceae</taxon>
        <taxon>Lotharella</taxon>
    </lineage>
</organism>
<name>A0A0H5BL27_9EUKA</name>
<gene>
    <name evidence="1" type="primary">mcf1.25</name>
</gene>
<geneLocation type="nucleomorph" evidence="1"/>
<sequence length="207" mass="24790">MNYKIFPTINYRIKKKSSIIKKDYKIGYKIQKLKYKFLKEGLNKSVSTILIVMQNTHPCLLTLQISYKNFLLFHCNKLAYKKGYIINKDQLNYIQRKVNLFFTINKSISEYKIKLFTLLGVFMRKNFESNFFPYFLPHIKNIKELRYIILFQLPKKMLMGVPKNLKIFAIPFLEIYKNKRYGSIISSLPILMSIYLVKKKKNNLKKV</sequence>
<dbReference type="GO" id="GO:0003729">
    <property type="term" value="F:mRNA binding"/>
    <property type="evidence" value="ECO:0007669"/>
    <property type="project" value="InterPro"/>
</dbReference>
<dbReference type="GO" id="GO:0031124">
    <property type="term" value="P:mRNA 3'-end processing"/>
    <property type="evidence" value="ECO:0007669"/>
    <property type="project" value="InterPro"/>
</dbReference>
<dbReference type="InterPro" id="IPR016706">
    <property type="entry name" value="Cleav_polyA_spec_factor_su5"/>
</dbReference>